<gene>
    <name evidence="4" type="ORF">YQE_11906</name>
</gene>
<evidence type="ECO:0000313" key="4">
    <source>
        <dbReference type="EMBL" id="ENN71402.1"/>
    </source>
</evidence>
<dbReference type="SUPFAM" id="SSF46689">
    <property type="entry name" value="Homeodomain-like"/>
    <property type="match status" value="1"/>
</dbReference>
<dbReference type="GO" id="GO:0030154">
    <property type="term" value="P:cell differentiation"/>
    <property type="evidence" value="ECO:0007669"/>
    <property type="project" value="TreeGrafter"/>
</dbReference>
<sequence length="212" mass="24879">MSFRIDDILKDKKCSNETKNVLEENAQKPFPAIPERDRNRANYSKLSESYLDYSTHGLSCIGAQSLDLSRDSFRGSFAPFQQVSGCCSRVVPPHPGDKIYPTPYGYPENIYSQSTYNHVLPLNFNIYNHYSKRRNQVRFSTSQTKALEHKFSWQKYLSPEDRKLLAYSLKLSDRQFHLKSAFKKNISAMRHRKLAIRLHIVRLIFQWKFYNA</sequence>
<dbReference type="CDD" id="cd00086">
    <property type="entry name" value="homeodomain"/>
    <property type="match status" value="1"/>
</dbReference>
<evidence type="ECO:0000256" key="3">
    <source>
        <dbReference type="RuleBase" id="RU000682"/>
    </source>
</evidence>
<dbReference type="GO" id="GO:0000978">
    <property type="term" value="F:RNA polymerase II cis-regulatory region sequence-specific DNA binding"/>
    <property type="evidence" value="ECO:0007669"/>
    <property type="project" value="TreeGrafter"/>
</dbReference>
<feature type="non-terminal residue" evidence="4">
    <location>
        <position position="1"/>
    </location>
</feature>
<organism evidence="4">
    <name type="scientific">Dendroctonus ponderosae</name>
    <name type="common">Mountain pine beetle</name>
    <dbReference type="NCBI Taxonomy" id="77166"/>
    <lineage>
        <taxon>Eukaryota</taxon>
        <taxon>Metazoa</taxon>
        <taxon>Ecdysozoa</taxon>
        <taxon>Arthropoda</taxon>
        <taxon>Hexapoda</taxon>
        <taxon>Insecta</taxon>
        <taxon>Pterygota</taxon>
        <taxon>Neoptera</taxon>
        <taxon>Endopterygota</taxon>
        <taxon>Coleoptera</taxon>
        <taxon>Polyphaga</taxon>
        <taxon>Cucujiformia</taxon>
        <taxon>Curculionidae</taxon>
        <taxon>Scolytinae</taxon>
        <taxon>Dendroctonus</taxon>
    </lineage>
</organism>
<dbReference type="InterPro" id="IPR009057">
    <property type="entry name" value="Homeodomain-like_sf"/>
</dbReference>
<dbReference type="GO" id="GO:0005634">
    <property type="term" value="C:nucleus"/>
    <property type="evidence" value="ECO:0007669"/>
    <property type="project" value="UniProtKB-SubCell"/>
</dbReference>
<dbReference type="AlphaFoldDB" id="N6TYN6"/>
<dbReference type="InterPro" id="IPR050394">
    <property type="entry name" value="Homeobox_NK-like"/>
</dbReference>
<keyword evidence="2 3" id="KW-0371">Homeobox</keyword>
<dbReference type="InterPro" id="IPR001356">
    <property type="entry name" value="HD"/>
</dbReference>
<keyword evidence="2 3" id="KW-0539">Nucleus</keyword>
<name>N6TYN6_DENPD</name>
<dbReference type="PROSITE" id="PS50071">
    <property type="entry name" value="HOMEOBOX_2"/>
    <property type="match status" value="1"/>
</dbReference>
<reference evidence="4" key="1">
    <citation type="journal article" date="2013" name="Genome Biol.">
        <title>Draft genome of the mountain pine beetle, Dendroctonus ponderosae Hopkins, a major forest pest.</title>
        <authorList>
            <person name="Keeling C.I."/>
            <person name="Yuen M.M."/>
            <person name="Liao N.Y."/>
            <person name="Docking T.R."/>
            <person name="Chan S.K."/>
            <person name="Taylor G.A."/>
            <person name="Palmquist D.L."/>
            <person name="Jackman S.D."/>
            <person name="Nguyen A."/>
            <person name="Li M."/>
            <person name="Henderson H."/>
            <person name="Janes J.K."/>
            <person name="Zhao Y."/>
            <person name="Pandoh P."/>
            <person name="Moore R."/>
            <person name="Sperling F.A."/>
            <person name="Huber D.P."/>
            <person name="Birol I."/>
            <person name="Jones S.J."/>
            <person name="Bohlmann J."/>
        </authorList>
    </citation>
    <scope>NUCLEOTIDE SEQUENCE</scope>
</reference>
<evidence type="ECO:0000256" key="2">
    <source>
        <dbReference type="PROSITE-ProRule" id="PRU00108"/>
    </source>
</evidence>
<evidence type="ECO:0000256" key="1">
    <source>
        <dbReference type="ARBA" id="ARBA00004123"/>
    </source>
</evidence>
<dbReference type="PANTHER" id="PTHR24340">
    <property type="entry name" value="HOMEOBOX PROTEIN NKX"/>
    <property type="match status" value="1"/>
</dbReference>
<dbReference type="HOGENOM" id="CLU_1300822_0_0_1"/>
<feature type="DNA-binding region" description="Homeobox" evidence="2">
    <location>
        <begin position="132"/>
        <end position="176"/>
    </location>
</feature>
<protein>
    <submittedName>
        <fullName evidence="4">Uncharacterized protein</fullName>
    </submittedName>
</protein>
<proteinExistence type="predicted"/>
<accession>N6TYN6</accession>
<dbReference type="GO" id="GO:0000981">
    <property type="term" value="F:DNA-binding transcription factor activity, RNA polymerase II-specific"/>
    <property type="evidence" value="ECO:0007669"/>
    <property type="project" value="TreeGrafter"/>
</dbReference>
<dbReference type="Gene3D" id="1.10.10.60">
    <property type="entry name" value="Homeodomain-like"/>
    <property type="match status" value="1"/>
</dbReference>
<comment type="subcellular location">
    <subcellularLocation>
        <location evidence="1 2 3">Nucleus</location>
    </subcellularLocation>
</comment>
<dbReference type="OrthoDB" id="6159439at2759"/>
<dbReference type="EMBL" id="KB741270">
    <property type="protein sequence ID" value="ENN71402.1"/>
    <property type="molecule type" value="Genomic_DNA"/>
</dbReference>
<dbReference type="Pfam" id="PF00046">
    <property type="entry name" value="Homeodomain"/>
    <property type="match status" value="1"/>
</dbReference>
<keyword evidence="2 3" id="KW-0238">DNA-binding</keyword>